<protein>
    <submittedName>
        <fullName evidence="1">Uncharacterized protein</fullName>
    </submittedName>
</protein>
<proteinExistence type="predicted"/>
<dbReference type="Proteomes" id="UP001054945">
    <property type="component" value="Unassembled WGS sequence"/>
</dbReference>
<organism evidence="1 2">
    <name type="scientific">Caerostris extrusa</name>
    <name type="common">Bark spider</name>
    <name type="synonym">Caerostris bankana</name>
    <dbReference type="NCBI Taxonomy" id="172846"/>
    <lineage>
        <taxon>Eukaryota</taxon>
        <taxon>Metazoa</taxon>
        <taxon>Ecdysozoa</taxon>
        <taxon>Arthropoda</taxon>
        <taxon>Chelicerata</taxon>
        <taxon>Arachnida</taxon>
        <taxon>Araneae</taxon>
        <taxon>Araneomorphae</taxon>
        <taxon>Entelegynae</taxon>
        <taxon>Araneoidea</taxon>
        <taxon>Araneidae</taxon>
        <taxon>Caerostris</taxon>
    </lineage>
</organism>
<comment type="caution">
    <text evidence="1">The sequence shown here is derived from an EMBL/GenBank/DDBJ whole genome shotgun (WGS) entry which is preliminary data.</text>
</comment>
<gene>
    <name evidence="1" type="ORF">CEXT_174961</name>
</gene>
<sequence length="139" mass="16509">IEIRTKEEDIETFCDLLVWFEPNFGENVYKPHYAKIIRRNNNTRKEIKQDAPKEKIITQEEKEDAPKEEIKTAEEEMKPKEEFRKRELDLKYNNSKKVKFLDEEIFRSITPKYGFLALQFNNDIIEGGCKSFALASPTM</sequence>
<keyword evidence="2" id="KW-1185">Reference proteome</keyword>
<evidence type="ECO:0000313" key="2">
    <source>
        <dbReference type="Proteomes" id="UP001054945"/>
    </source>
</evidence>
<accession>A0AAV4UYT0</accession>
<dbReference type="AlphaFoldDB" id="A0AAV4UYT0"/>
<dbReference type="EMBL" id="BPLR01013643">
    <property type="protein sequence ID" value="GIY62614.1"/>
    <property type="molecule type" value="Genomic_DNA"/>
</dbReference>
<name>A0AAV4UYT0_CAEEX</name>
<feature type="non-terminal residue" evidence="1">
    <location>
        <position position="1"/>
    </location>
</feature>
<evidence type="ECO:0000313" key="1">
    <source>
        <dbReference type="EMBL" id="GIY62614.1"/>
    </source>
</evidence>
<reference evidence="1 2" key="1">
    <citation type="submission" date="2021-06" db="EMBL/GenBank/DDBJ databases">
        <title>Caerostris extrusa draft genome.</title>
        <authorList>
            <person name="Kono N."/>
            <person name="Arakawa K."/>
        </authorList>
    </citation>
    <scope>NUCLEOTIDE SEQUENCE [LARGE SCALE GENOMIC DNA]</scope>
</reference>